<organism evidence="1 2">
    <name type="scientific">Heyndrickxia coagulans</name>
    <name type="common">Weizmannia coagulans</name>
    <dbReference type="NCBI Taxonomy" id="1398"/>
    <lineage>
        <taxon>Bacteria</taxon>
        <taxon>Bacillati</taxon>
        <taxon>Bacillota</taxon>
        <taxon>Bacilli</taxon>
        <taxon>Bacillales</taxon>
        <taxon>Bacillaceae</taxon>
        <taxon>Heyndrickxia</taxon>
    </lineage>
</organism>
<sequence length="39" mass="4318">MTEEACNGNTCKKAQAPRSMQKRLLCLGGGIPKKRRKTI</sequence>
<name>A0A150K2N5_HEYCO</name>
<protein>
    <submittedName>
        <fullName evidence="1">Uncharacterized protein</fullName>
    </submittedName>
</protein>
<reference evidence="1 2" key="1">
    <citation type="submission" date="2016-01" db="EMBL/GenBank/DDBJ databases">
        <title>Genome Sequences of Twelve Sporeforming Bacillus Species Isolated from Foods.</title>
        <authorList>
            <person name="Berendsen E.M."/>
            <person name="Wells-Bennik M.H."/>
            <person name="Krawcyk A.O."/>
            <person name="De Jong A."/>
            <person name="Holsappel S."/>
            <person name="Eijlander R.T."/>
            <person name="Kuipers O.P."/>
        </authorList>
    </citation>
    <scope>NUCLEOTIDE SEQUENCE [LARGE SCALE GENOMIC DNA]</scope>
    <source>
        <strain evidence="1 2">B4098</strain>
    </source>
</reference>
<comment type="caution">
    <text evidence="1">The sequence shown here is derived from an EMBL/GenBank/DDBJ whole genome shotgun (WGS) entry which is preliminary data.</text>
</comment>
<evidence type="ECO:0000313" key="2">
    <source>
        <dbReference type="Proteomes" id="UP000075288"/>
    </source>
</evidence>
<evidence type="ECO:0000313" key="1">
    <source>
        <dbReference type="EMBL" id="KYC63809.1"/>
    </source>
</evidence>
<proteinExistence type="predicted"/>
<dbReference type="Proteomes" id="UP000075288">
    <property type="component" value="Unassembled WGS sequence"/>
</dbReference>
<dbReference type="EMBL" id="LQYG01000035">
    <property type="protein sequence ID" value="KYC63809.1"/>
    <property type="molecule type" value="Genomic_DNA"/>
</dbReference>
<gene>
    <name evidence="1" type="ORF">B4098_2197</name>
</gene>
<dbReference type="AlphaFoldDB" id="A0A150K2N5"/>
<accession>A0A150K2N5</accession>